<keyword evidence="2" id="KW-0808">Transferase</keyword>
<dbReference type="Pfam" id="PF00534">
    <property type="entry name" value="Glycos_transf_1"/>
    <property type="match status" value="1"/>
</dbReference>
<evidence type="ECO:0000313" key="3">
    <source>
        <dbReference type="Proteomes" id="UP000006054"/>
    </source>
</evidence>
<gene>
    <name evidence="2" type="ordered locus">Fleli_2931</name>
</gene>
<proteinExistence type="predicted"/>
<organism evidence="2 3">
    <name type="scientific">Bernardetia litoralis (strain ATCC 23117 / DSM 6794 / NBRC 15988 / NCIMB 1366 / Fx l1 / Sio-4)</name>
    <name type="common">Flexibacter litoralis</name>
    <dbReference type="NCBI Taxonomy" id="880071"/>
    <lineage>
        <taxon>Bacteria</taxon>
        <taxon>Pseudomonadati</taxon>
        <taxon>Bacteroidota</taxon>
        <taxon>Cytophagia</taxon>
        <taxon>Cytophagales</taxon>
        <taxon>Bernardetiaceae</taxon>
        <taxon>Bernardetia</taxon>
    </lineage>
</organism>
<dbReference type="GO" id="GO:0016757">
    <property type="term" value="F:glycosyltransferase activity"/>
    <property type="evidence" value="ECO:0007669"/>
    <property type="project" value="InterPro"/>
</dbReference>
<sequence length="403" mass="46436">MNILHITPSYKPAYIYGGTTVSISRLCEAQAEFLNNLNQKNNNSESKVTVYTTTANGKEELNIHNNKPILVDGVEVWYFKRQTKDHTHFSIGLLKKLFQTAQNFDAIHVHSWWNTVALFSVLICILKGVKVIVAPRGMLGEYTLKSQKKSPKSIFHKFIGKKLLKKAYLHLTAQIEREEVNYIRDSHVFVLPNLLSIPTNQLKIENQKKETMTIFKLVFMSRIHHKKGLEILIEAISQFENNHSKINLQLDLIGKSESIEYENSLRKLISQKYLENKVNWIGWLEGNQKFEHLEKSDLFVLPSFNENFANVIIECLSTGTPVLLSDKVGLADYVKEKDLGWVCKTNNVESLLQTLQMAIEDKIKREKIRKTAPPIIQNDFSSQKLAQKYIEVYQKIKDTSQTK</sequence>
<protein>
    <submittedName>
        <fullName evidence="2">Glycosyltransferase</fullName>
    </submittedName>
</protein>
<dbReference type="eggNOG" id="COG0438">
    <property type="taxonomic scope" value="Bacteria"/>
</dbReference>
<dbReference type="NCBIfam" id="NF046085">
    <property type="entry name" value="XrtY_assoc_Gly1"/>
    <property type="match status" value="1"/>
</dbReference>
<dbReference type="InterPro" id="IPR001296">
    <property type="entry name" value="Glyco_trans_1"/>
</dbReference>
<feature type="domain" description="Glycosyl transferase family 1" evidence="1">
    <location>
        <begin position="205"/>
        <end position="372"/>
    </location>
</feature>
<accession>I4AMU4</accession>
<name>I4AMU4_BERLS</name>
<dbReference type="SUPFAM" id="SSF53756">
    <property type="entry name" value="UDP-Glycosyltransferase/glycogen phosphorylase"/>
    <property type="match status" value="1"/>
</dbReference>
<keyword evidence="3" id="KW-1185">Reference proteome</keyword>
<dbReference type="STRING" id="880071.Fleli_2931"/>
<reference evidence="3" key="1">
    <citation type="submission" date="2012-06" db="EMBL/GenBank/DDBJ databases">
        <title>The complete genome of Flexibacter litoralis DSM 6794.</title>
        <authorList>
            <person name="Lucas S."/>
            <person name="Copeland A."/>
            <person name="Lapidus A."/>
            <person name="Glavina del Rio T."/>
            <person name="Dalin E."/>
            <person name="Tice H."/>
            <person name="Bruce D."/>
            <person name="Goodwin L."/>
            <person name="Pitluck S."/>
            <person name="Peters L."/>
            <person name="Ovchinnikova G."/>
            <person name="Lu M."/>
            <person name="Kyrpides N."/>
            <person name="Mavromatis K."/>
            <person name="Ivanova N."/>
            <person name="Brettin T."/>
            <person name="Detter J.C."/>
            <person name="Han C."/>
            <person name="Larimer F."/>
            <person name="Land M."/>
            <person name="Hauser L."/>
            <person name="Markowitz V."/>
            <person name="Cheng J.-F."/>
            <person name="Hugenholtz P."/>
            <person name="Woyke T."/>
            <person name="Wu D."/>
            <person name="Spring S."/>
            <person name="Lang E."/>
            <person name="Kopitz M."/>
            <person name="Brambilla E."/>
            <person name="Klenk H.-P."/>
            <person name="Eisen J.A."/>
        </authorList>
    </citation>
    <scope>NUCLEOTIDE SEQUENCE [LARGE SCALE GENOMIC DNA]</scope>
    <source>
        <strain evidence="3">ATCC 23117 / DSM 6794 / NBRC 15988 / NCIMB 1366 / Sio-4</strain>
    </source>
</reference>
<evidence type="ECO:0000313" key="2">
    <source>
        <dbReference type="EMBL" id="AFM05279.1"/>
    </source>
</evidence>
<dbReference type="PATRIC" id="fig|880071.3.peg.2926"/>
<dbReference type="Gene3D" id="3.40.50.2000">
    <property type="entry name" value="Glycogen Phosphorylase B"/>
    <property type="match status" value="2"/>
</dbReference>
<dbReference type="OrthoDB" id="9790710at2"/>
<evidence type="ECO:0000259" key="1">
    <source>
        <dbReference type="Pfam" id="PF00534"/>
    </source>
</evidence>
<dbReference type="PANTHER" id="PTHR12526">
    <property type="entry name" value="GLYCOSYLTRANSFERASE"/>
    <property type="match status" value="1"/>
</dbReference>
<dbReference type="PANTHER" id="PTHR12526:SF637">
    <property type="entry name" value="GLYCOSYLTRANSFERASE EPSF-RELATED"/>
    <property type="match status" value="1"/>
</dbReference>
<dbReference type="RefSeq" id="WP_014798713.1">
    <property type="nucleotide sequence ID" value="NC_018018.1"/>
</dbReference>
<dbReference type="EMBL" id="CP003345">
    <property type="protein sequence ID" value="AFM05279.1"/>
    <property type="molecule type" value="Genomic_DNA"/>
</dbReference>
<dbReference type="KEGG" id="fli:Fleli_2931"/>
<dbReference type="AlphaFoldDB" id="I4AMU4"/>
<dbReference type="HOGENOM" id="CLU_009583_2_1_10"/>
<dbReference type="Proteomes" id="UP000006054">
    <property type="component" value="Chromosome"/>
</dbReference>